<organism evidence="1 2">
    <name type="scientific">Gracilariopsis chorda</name>
    <dbReference type="NCBI Taxonomy" id="448386"/>
    <lineage>
        <taxon>Eukaryota</taxon>
        <taxon>Rhodophyta</taxon>
        <taxon>Florideophyceae</taxon>
        <taxon>Rhodymeniophycidae</taxon>
        <taxon>Gracilariales</taxon>
        <taxon>Gracilariaceae</taxon>
        <taxon>Gracilariopsis</taxon>
    </lineage>
</organism>
<accession>A0A2V3IS32</accession>
<name>A0A2V3IS32_9FLOR</name>
<dbReference type="PANTHER" id="PTHR31649:SF1">
    <property type="entry name" value="FARNESOIC ACID O-METHYL TRANSFERASE DOMAIN-CONTAINING PROTEIN"/>
    <property type="match status" value="1"/>
</dbReference>
<dbReference type="Pfam" id="PF11901">
    <property type="entry name" value="DM9"/>
    <property type="match status" value="1"/>
</dbReference>
<protein>
    <recommendedName>
        <fullName evidence="3">Natterin-3</fullName>
    </recommendedName>
</protein>
<dbReference type="STRING" id="448386.A0A2V3IS32"/>
<gene>
    <name evidence="1" type="ORF">BWQ96_05324</name>
</gene>
<dbReference type="OrthoDB" id="2142040at2759"/>
<evidence type="ECO:0008006" key="3">
    <source>
        <dbReference type="Google" id="ProtNLM"/>
    </source>
</evidence>
<sequence>MPHLHLITPGIPHPAEVSSSTSLIPKINMASLKWVTYSGGPQPANLVEAGYRGNGSKTYVARGEIGGELAIGKFHNGTSYIPWNGKENNVSPCELLVCDKPDELLWIPASNGEVPNGAIDGGHRQDGLPFYVGHAKHESEMLPGKVFPLDKCIYVGTGWKVYRKSEYEVLVAKSYVLPTEK</sequence>
<proteinExistence type="predicted"/>
<comment type="caution">
    <text evidence="1">The sequence shown here is derived from an EMBL/GenBank/DDBJ whole genome shotgun (WGS) entry which is preliminary data.</text>
</comment>
<keyword evidence="2" id="KW-1185">Reference proteome</keyword>
<dbReference type="PANTHER" id="PTHR31649">
    <property type="entry name" value="AGAP009604-PA"/>
    <property type="match status" value="1"/>
</dbReference>
<dbReference type="Proteomes" id="UP000247409">
    <property type="component" value="Unassembled WGS sequence"/>
</dbReference>
<dbReference type="AlphaFoldDB" id="A0A2V3IS32"/>
<evidence type="ECO:0000313" key="1">
    <source>
        <dbReference type="EMBL" id="PXF44904.1"/>
    </source>
</evidence>
<evidence type="ECO:0000313" key="2">
    <source>
        <dbReference type="Proteomes" id="UP000247409"/>
    </source>
</evidence>
<reference evidence="1 2" key="1">
    <citation type="journal article" date="2018" name="Mol. Biol. Evol.">
        <title>Analysis of the draft genome of the red seaweed Gracilariopsis chorda provides insights into genome size evolution in Rhodophyta.</title>
        <authorList>
            <person name="Lee J."/>
            <person name="Yang E.C."/>
            <person name="Graf L."/>
            <person name="Yang J.H."/>
            <person name="Qiu H."/>
            <person name="Zel Zion U."/>
            <person name="Chan C.X."/>
            <person name="Stephens T.G."/>
            <person name="Weber A.P.M."/>
            <person name="Boo G.H."/>
            <person name="Boo S.M."/>
            <person name="Kim K.M."/>
            <person name="Shin Y."/>
            <person name="Jung M."/>
            <person name="Lee S.J."/>
            <person name="Yim H.S."/>
            <person name="Lee J.H."/>
            <person name="Bhattacharya D."/>
            <person name="Yoon H.S."/>
        </authorList>
    </citation>
    <scope>NUCLEOTIDE SEQUENCE [LARGE SCALE GENOMIC DNA]</scope>
    <source>
        <strain evidence="1 2">SKKU-2015</strain>
        <tissue evidence="1">Whole body</tissue>
    </source>
</reference>
<dbReference type="SMART" id="SM00696">
    <property type="entry name" value="DM9"/>
    <property type="match status" value="2"/>
</dbReference>
<dbReference type="InterPro" id="IPR006616">
    <property type="entry name" value="DM9_repeat"/>
</dbReference>
<dbReference type="EMBL" id="NBIV01000078">
    <property type="protein sequence ID" value="PXF44904.1"/>
    <property type="molecule type" value="Genomic_DNA"/>
</dbReference>